<dbReference type="Gene3D" id="3.40.50.150">
    <property type="entry name" value="Vaccinia Virus protein VP39"/>
    <property type="match status" value="1"/>
</dbReference>
<feature type="domain" description="SAM-dependent MTase RsmB/NOP-type" evidence="6">
    <location>
        <begin position="140"/>
        <end position="391"/>
    </location>
</feature>
<dbReference type="Proteomes" id="UP000048908">
    <property type="component" value="Unassembled WGS sequence"/>
</dbReference>
<dbReference type="STRING" id="282197.SAMN04488517_103401"/>
<feature type="binding site" evidence="5">
    <location>
        <position position="253"/>
    </location>
    <ligand>
        <name>S-adenosyl-L-methionine</name>
        <dbReference type="ChEBI" id="CHEBI:59789"/>
    </ligand>
</feature>
<dbReference type="Pfam" id="PF01189">
    <property type="entry name" value="Methyltr_RsmB-F"/>
    <property type="match status" value="1"/>
</dbReference>
<gene>
    <name evidence="7" type="primary">rsmB_2</name>
    <name evidence="7" type="ORF">JAN5088_01717</name>
</gene>
<dbReference type="OrthoDB" id="9810297at2"/>
<feature type="active site" description="Nucleophile" evidence="5">
    <location>
        <position position="344"/>
    </location>
</feature>
<dbReference type="AlphaFoldDB" id="A0A0M6XRU2"/>
<reference evidence="7 8" key="1">
    <citation type="submission" date="2015-07" db="EMBL/GenBank/DDBJ databases">
        <authorList>
            <person name="Noorani M."/>
        </authorList>
    </citation>
    <scope>NUCLEOTIDE SEQUENCE [LARGE SCALE GENOMIC DNA]</scope>
    <source>
        <strain evidence="7 8">CECT 5088</strain>
    </source>
</reference>
<evidence type="ECO:0000256" key="1">
    <source>
        <dbReference type="ARBA" id="ARBA00022603"/>
    </source>
</evidence>
<dbReference type="InterPro" id="IPR001678">
    <property type="entry name" value="MeTrfase_RsmB-F_NOP2_dom"/>
</dbReference>
<dbReference type="Pfam" id="PF22458">
    <property type="entry name" value="RsmF-B_ferredox"/>
    <property type="match status" value="1"/>
</dbReference>
<keyword evidence="2 5" id="KW-0808">Transferase</keyword>
<dbReference type="PRINTS" id="PR02008">
    <property type="entry name" value="RCMTFAMILY"/>
</dbReference>
<comment type="similarity">
    <text evidence="5">Belongs to the class I-like SAM-binding methyltransferase superfamily. RsmB/NOP family.</text>
</comment>
<dbReference type="PANTHER" id="PTHR22807:SF53">
    <property type="entry name" value="RIBOSOMAL RNA SMALL SUBUNIT METHYLTRANSFERASE B-RELATED"/>
    <property type="match status" value="1"/>
</dbReference>
<keyword evidence="1 5" id="KW-0489">Methyltransferase</keyword>
<evidence type="ECO:0000313" key="8">
    <source>
        <dbReference type="Proteomes" id="UP000048908"/>
    </source>
</evidence>
<feature type="binding site" evidence="5">
    <location>
        <position position="291"/>
    </location>
    <ligand>
        <name>S-adenosyl-L-methionine</name>
        <dbReference type="ChEBI" id="CHEBI:59789"/>
    </ligand>
</feature>
<evidence type="ECO:0000256" key="2">
    <source>
        <dbReference type="ARBA" id="ARBA00022679"/>
    </source>
</evidence>
<evidence type="ECO:0000259" key="6">
    <source>
        <dbReference type="PROSITE" id="PS51686"/>
    </source>
</evidence>
<dbReference type="CDD" id="cd02440">
    <property type="entry name" value="AdoMet_MTases"/>
    <property type="match status" value="1"/>
</dbReference>
<keyword evidence="4 5" id="KW-0694">RNA-binding</keyword>
<keyword evidence="8" id="KW-1185">Reference proteome</keyword>
<evidence type="ECO:0000256" key="5">
    <source>
        <dbReference type="PROSITE-ProRule" id="PRU01023"/>
    </source>
</evidence>
<dbReference type="InterPro" id="IPR023267">
    <property type="entry name" value="RCMT"/>
</dbReference>
<dbReference type="PANTHER" id="PTHR22807">
    <property type="entry name" value="NOP2 YEAST -RELATED NOL1/NOP2/FMU SUN DOMAIN-CONTAINING"/>
    <property type="match status" value="1"/>
</dbReference>
<keyword evidence="3 5" id="KW-0949">S-adenosyl-L-methionine</keyword>
<dbReference type="InterPro" id="IPR029063">
    <property type="entry name" value="SAM-dependent_MTases_sf"/>
</dbReference>
<dbReference type="EMBL" id="CXPG01000016">
    <property type="protein sequence ID" value="CTQ32943.1"/>
    <property type="molecule type" value="Genomic_DNA"/>
</dbReference>
<dbReference type="EC" id="2.1.1.176" evidence="7"/>
<dbReference type="GO" id="GO:0001510">
    <property type="term" value="P:RNA methylation"/>
    <property type="evidence" value="ECO:0007669"/>
    <property type="project" value="InterPro"/>
</dbReference>
<dbReference type="InterPro" id="IPR054728">
    <property type="entry name" value="RsmB-like_ferredoxin"/>
</dbReference>
<accession>A0A0M6XRU2</accession>
<evidence type="ECO:0000256" key="3">
    <source>
        <dbReference type="ARBA" id="ARBA00022691"/>
    </source>
</evidence>
<protein>
    <submittedName>
        <fullName evidence="7">Ribosomal RNA small subunit methyltransferase B</fullName>
        <ecNumber evidence="7">2.1.1.176</ecNumber>
    </submittedName>
</protein>
<dbReference type="PROSITE" id="PS51686">
    <property type="entry name" value="SAM_MT_RSMB_NOP"/>
    <property type="match status" value="1"/>
</dbReference>
<proteinExistence type="inferred from homology"/>
<comment type="caution">
    <text evidence="5">Lacks conserved residue(s) required for the propagation of feature annotation.</text>
</comment>
<dbReference type="GO" id="GO:0008173">
    <property type="term" value="F:RNA methyltransferase activity"/>
    <property type="evidence" value="ECO:0007669"/>
    <property type="project" value="InterPro"/>
</dbReference>
<dbReference type="GO" id="GO:0003723">
    <property type="term" value="F:RNA binding"/>
    <property type="evidence" value="ECO:0007669"/>
    <property type="project" value="UniProtKB-UniRule"/>
</dbReference>
<sequence>MTPGARVQAAIEVLDRVLRGAPAERELTAWSRASRYAGSKDRAAVRDYVFDVLRNLRSAAWAGGQGDVPLASMDARAVMAGLLRLHGVDPASLFTGEGHAPDPIHLSDDPGPMPDGVRADLPDWLLGPMRDGLGSKSADVFEALRTRAPVFLRTNLARITRAELVERLRAGGFDAAAEPFATGAIRIEGQARGLSNLDAFADGLFEFQDAGSQSLVDRLPLTPGARILDLCAGGGGKTLAMAARGAGPLFAHDADPARLRDLPLRAARAGASVTLLSRPEDSAPFEGVVADVPCSGSGSWRRAPEARWRLTPQRLAELNRLQDEILDRAIALTQPGGWIAYMTCSVLDAENTQRIRAALDRDGRLEPLSQWFCLPVEGGPDGFYLALLRRLG</sequence>
<dbReference type="Gene3D" id="3.30.70.1170">
    <property type="entry name" value="Sun protein, domain 3"/>
    <property type="match status" value="1"/>
</dbReference>
<dbReference type="RefSeq" id="WP_055682389.1">
    <property type="nucleotide sequence ID" value="NZ_CXPG01000016.1"/>
</dbReference>
<dbReference type="InterPro" id="IPR049560">
    <property type="entry name" value="MeTrfase_RsmB-F_NOP2_cat"/>
</dbReference>
<evidence type="ECO:0000313" key="7">
    <source>
        <dbReference type="EMBL" id="CTQ32943.1"/>
    </source>
</evidence>
<name>A0A0M6XRU2_9RHOB</name>
<dbReference type="SUPFAM" id="SSF53335">
    <property type="entry name" value="S-adenosyl-L-methionine-dependent methyltransferases"/>
    <property type="match status" value="1"/>
</dbReference>
<organism evidence="7 8">
    <name type="scientific">Jannaschia rubra</name>
    <dbReference type="NCBI Taxonomy" id="282197"/>
    <lineage>
        <taxon>Bacteria</taxon>
        <taxon>Pseudomonadati</taxon>
        <taxon>Pseudomonadota</taxon>
        <taxon>Alphaproteobacteria</taxon>
        <taxon>Rhodobacterales</taxon>
        <taxon>Roseobacteraceae</taxon>
        <taxon>Jannaschia</taxon>
    </lineage>
</organism>
<evidence type="ECO:0000256" key="4">
    <source>
        <dbReference type="ARBA" id="ARBA00022884"/>
    </source>
</evidence>